<evidence type="ECO:0000313" key="1">
    <source>
        <dbReference type="EMBL" id="GAA4048386.1"/>
    </source>
</evidence>
<sequence>MKLAAPNALPEKTSLSVLAVTDRTGPDTLATWPLSRAEWDSLNADWNKRKDFYSTTHFGQFCLVDGLELPRLFYQVAAHDSTWMEIDLALPYEEITWGMESGGTELDTVNLDGLGAAELVLRFHPASYGSGGGTAWDHVSVIDVSSSPMLIFRALLAAEDEAFGGYAMMHGYKIAPGEQFTGCKRSFKVRGRELVLGPVRKIGNTKIGDCTLTKLPAGRYRYQSDKVFRVAK</sequence>
<protein>
    <submittedName>
        <fullName evidence="1">Uncharacterized protein</fullName>
    </submittedName>
</protein>
<name>A0ABP7UNH3_9BACT</name>
<reference evidence="2" key="1">
    <citation type="journal article" date="2019" name="Int. J. Syst. Evol. Microbiol.">
        <title>The Global Catalogue of Microorganisms (GCM) 10K type strain sequencing project: providing services to taxonomists for standard genome sequencing and annotation.</title>
        <authorList>
            <consortium name="The Broad Institute Genomics Platform"/>
            <consortium name="The Broad Institute Genome Sequencing Center for Infectious Disease"/>
            <person name="Wu L."/>
            <person name="Ma J."/>
        </authorList>
    </citation>
    <scope>NUCLEOTIDE SEQUENCE [LARGE SCALE GENOMIC DNA]</scope>
    <source>
        <strain evidence="2">JCM 17225</strain>
    </source>
</reference>
<dbReference type="Proteomes" id="UP001501469">
    <property type="component" value="Unassembled WGS sequence"/>
</dbReference>
<keyword evidence="2" id="KW-1185">Reference proteome</keyword>
<proteinExistence type="predicted"/>
<organism evidence="1 2">
    <name type="scientific">Hymenobacter glaciei</name>
    <dbReference type="NCBI Taxonomy" id="877209"/>
    <lineage>
        <taxon>Bacteria</taxon>
        <taxon>Pseudomonadati</taxon>
        <taxon>Bacteroidota</taxon>
        <taxon>Cytophagia</taxon>
        <taxon>Cytophagales</taxon>
        <taxon>Hymenobacteraceae</taxon>
        <taxon>Hymenobacter</taxon>
    </lineage>
</organism>
<evidence type="ECO:0000313" key="2">
    <source>
        <dbReference type="Proteomes" id="UP001501469"/>
    </source>
</evidence>
<comment type="caution">
    <text evidence="1">The sequence shown here is derived from an EMBL/GenBank/DDBJ whole genome shotgun (WGS) entry which is preliminary data.</text>
</comment>
<dbReference type="EMBL" id="BAABDK010000030">
    <property type="protein sequence ID" value="GAA4048386.1"/>
    <property type="molecule type" value="Genomic_DNA"/>
</dbReference>
<accession>A0ABP7UNH3</accession>
<gene>
    <name evidence="1" type="ORF">GCM10022409_38490</name>
</gene>